<dbReference type="EMBL" id="BK032823">
    <property type="protein sequence ID" value="DAF62444.1"/>
    <property type="molecule type" value="Genomic_DNA"/>
</dbReference>
<name>A0A8S5TGK1_9CAUD</name>
<reference evidence="1" key="1">
    <citation type="journal article" date="2021" name="Proc. Natl. Acad. Sci. U.S.A.">
        <title>A Catalog of Tens of Thousands of Viruses from Human Metagenomes Reveals Hidden Associations with Chronic Diseases.</title>
        <authorList>
            <person name="Tisza M.J."/>
            <person name="Buck C.B."/>
        </authorList>
    </citation>
    <scope>NUCLEOTIDE SEQUENCE</scope>
    <source>
        <strain evidence="1">CtIty1</strain>
    </source>
</reference>
<accession>A0A8S5TGK1</accession>
<proteinExistence type="predicted"/>
<protein>
    <submittedName>
        <fullName evidence="1">PBCV-1 capsid-measure protein, minor capsid proteins.5A</fullName>
    </submittedName>
</protein>
<evidence type="ECO:0000313" key="1">
    <source>
        <dbReference type="EMBL" id="DAF62444.1"/>
    </source>
</evidence>
<sequence>MAELYSKYDNLKNNAKAFFTNLFIKLKTLYLFILDNINNHKGIYILLASIVIYLISGDYIFPFIWATVLYLLTLAYDYLNYKKEKEMIELVEFDQFKELDKVLDKYIEECYNRDVGFFNPTAVSDYISENEQIRLMKELKDSVASNMSEVFKNKLELYYGKDRVPNILSTKCFIFITLMAAGNNKAIYSNPNIKIDKK</sequence>
<organism evidence="1">
    <name type="scientific">Myoviridae sp. ctIty1</name>
    <dbReference type="NCBI Taxonomy" id="2827673"/>
    <lineage>
        <taxon>Viruses</taxon>
        <taxon>Duplodnaviria</taxon>
        <taxon>Heunggongvirae</taxon>
        <taxon>Uroviricota</taxon>
        <taxon>Caudoviricetes</taxon>
    </lineage>
</organism>